<dbReference type="RefSeq" id="XP_056481967.1">
    <property type="nucleotide sequence ID" value="XM_056638460.1"/>
</dbReference>
<dbReference type="AlphaFoldDB" id="A0A9W9SF14"/>
<comment type="caution">
    <text evidence="3">The sequence shown here is derived from an EMBL/GenBank/DDBJ whole genome shotgun (WGS) entry which is preliminary data.</text>
</comment>
<dbReference type="Proteomes" id="UP001147747">
    <property type="component" value="Unassembled WGS sequence"/>
</dbReference>
<reference evidence="3" key="1">
    <citation type="submission" date="2022-12" db="EMBL/GenBank/DDBJ databases">
        <authorList>
            <person name="Petersen C."/>
        </authorList>
    </citation>
    <scope>NUCLEOTIDE SEQUENCE</scope>
    <source>
        <strain evidence="3">IBT 29677</strain>
    </source>
</reference>
<evidence type="ECO:0000256" key="1">
    <source>
        <dbReference type="ARBA" id="ARBA00023242"/>
    </source>
</evidence>
<evidence type="ECO:0008006" key="5">
    <source>
        <dbReference type="Google" id="ProtNLM"/>
    </source>
</evidence>
<name>A0A9W9SF14_9EURO</name>
<evidence type="ECO:0000313" key="4">
    <source>
        <dbReference type="Proteomes" id="UP001147747"/>
    </source>
</evidence>
<dbReference type="GO" id="GO:0003700">
    <property type="term" value="F:DNA-binding transcription factor activity"/>
    <property type="evidence" value="ECO:0007669"/>
    <property type="project" value="InterPro"/>
</dbReference>
<accession>A0A9W9SF14</accession>
<dbReference type="PANTHER" id="PTHR46910">
    <property type="entry name" value="TRANSCRIPTION FACTOR PDR1"/>
    <property type="match status" value="1"/>
</dbReference>
<feature type="region of interest" description="Disordered" evidence="2">
    <location>
        <begin position="82"/>
        <end position="105"/>
    </location>
</feature>
<dbReference type="OrthoDB" id="103819at2759"/>
<protein>
    <recommendedName>
        <fullName evidence="5">Transcription factor domain-containing protein</fullName>
    </recommendedName>
</protein>
<dbReference type="GeneID" id="81377440"/>
<reference evidence="3" key="2">
    <citation type="journal article" date="2023" name="IMA Fungus">
        <title>Comparative genomic study of the Penicillium genus elucidates a diverse pangenome and 15 lateral gene transfer events.</title>
        <authorList>
            <person name="Petersen C."/>
            <person name="Sorensen T."/>
            <person name="Nielsen M.R."/>
            <person name="Sondergaard T.E."/>
            <person name="Sorensen J.L."/>
            <person name="Fitzpatrick D.A."/>
            <person name="Frisvad J.C."/>
            <person name="Nielsen K.L."/>
        </authorList>
    </citation>
    <scope>NUCLEOTIDE SEQUENCE</scope>
    <source>
        <strain evidence="3">IBT 29677</strain>
    </source>
</reference>
<keyword evidence="1" id="KW-0539">Nucleus</keyword>
<keyword evidence="4" id="KW-1185">Reference proteome</keyword>
<gene>
    <name evidence="3" type="ORF">N7509_013823</name>
</gene>
<dbReference type="CDD" id="cd12148">
    <property type="entry name" value="fungal_TF_MHR"/>
    <property type="match status" value="1"/>
</dbReference>
<proteinExistence type="predicted"/>
<evidence type="ECO:0000313" key="3">
    <source>
        <dbReference type="EMBL" id="KAJ5376937.1"/>
    </source>
</evidence>
<dbReference type="PANTHER" id="PTHR46910:SF5">
    <property type="entry name" value="ZN(II)2CYS6 TRANSCRIPTION FACTOR (EUROFUNG)"/>
    <property type="match status" value="1"/>
</dbReference>
<dbReference type="InterPro" id="IPR050987">
    <property type="entry name" value="AtrR-like"/>
</dbReference>
<dbReference type="EMBL" id="JAPZBU010000012">
    <property type="protein sequence ID" value="KAJ5376937.1"/>
    <property type="molecule type" value="Genomic_DNA"/>
</dbReference>
<sequence length="449" mass="50219">MRAINLPYRLRNSHVNIAEGERQKKQRTLDSTTCKNKIEEISGKLDQIRSVIDTIRLPPNPVDKTSLDSQLSPYPHLSWNLTPQSQPRGLSSLPSTTQGNVCDADSEGEASLKTHAAYAADLVEQMVGSTYTGVKSDIMSSLDALRNIVQTNKQRESKRGNSLPCNPVEPSLLGGLEMPPLETAMTCLNMLKERETILYVCLFEIESLGEFVEYLLCCYLKRPSHAHLMIANAGLARAFNECVCYDMEPGIRIEYERRAGNCRQNLEILMSQLPFSASHNFDLALALSMASTEYMTLSRPRMAWKLAVHSAHICHSLGYNRNDTLGVESSIATRRQRRLFLGIFVTEKSLAFRLGKASTIRSSDVPLVDAGILEGYNVYLKPFWHKWVAISLLQDEVYDSLCSPRALIQSAAEREVKARTLAAQMENLLFNQDAAEVPFTKPDKYPSPG</sequence>
<evidence type="ECO:0000256" key="2">
    <source>
        <dbReference type="SAM" id="MobiDB-lite"/>
    </source>
</evidence>
<feature type="compositionally biased region" description="Polar residues" evidence="2">
    <location>
        <begin position="82"/>
        <end position="100"/>
    </location>
</feature>
<organism evidence="3 4">
    <name type="scientific">Penicillium cosmopolitanum</name>
    <dbReference type="NCBI Taxonomy" id="1131564"/>
    <lineage>
        <taxon>Eukaryota</taxon>
        <taxon>Fungi</taxon>
        <taxon>Dikarya</taxon>
        <taxon>Ascomycota</taxon>
        <taxon>Pezizomycotina</taxon>
        <taxon>Eurotiomycetes</taxon>
        <taxon>Eurotiomycetidae</taxon>
        <taxon>Eurotiales</taxon>
        <taxon>Aspergillaceae</taxon>
        <taxon>Penicillium</taxon>
    </lineage>
</organism>